<dbReference type="GO" id="GO:0005886">
    <property type="term" value="C:plasma membrane"/>
    <property type="evidence" value="ECO:0007669"/>
    <property type="project" value="UniProtKB-SubCell"/>
</dbReference>
<dbReference type="SUPFAM" id="SSF55874">
    <property type="entry name" value="ATPase domain of HSP90 chaperone/DNA topoisomerase II/histidine kinase"/>
    <property type="match status" value="1"/>
</dbReference>
<dbReference type="Pfam" id="PF06580">
    <property type="entry name" value="His_kinase"/>
    <property type="match status" value="1"/>
</dbReference>
<dbReference type="AlphaFoldDB" id="A0A162RLU5"/>
<keyword evidence="7" id="KW-0547">Nucleotide-binding</keyword>
<evidence type="ECO:0000259" key="13">
    <source>
        <dbReference type="PROSITE" id="PS50885"/>
    </source>
</evidence>
<dbReference type="Proteomes" id="UP000077134">
    <property type="component" value="Unassembled WGS sequence"/>
</dbReference>
<gene>
    <name evidence="14" type="ORF">PNBC_14395</name>
</gene>
<dbReference type="Gene3D" id="6.10.340.10">
    <property type="match status" value="1"/>
</dbReference>
<dbReference type="SMART" id="SM00304">
    <property type="entry name" value="HAMP"/>
    <property type="match status" value="1"/>
</dbReference>
<dbReference type="InterPro" id="IPR003594">
    <property type="entry name" value="HATPase_dom"/>
</dbReference>
<dbReference type="GO" id="GO:0000155">
    <property type="term" value="F:phosphorelay sensor kinase activity"/>
    <property type="evidence" value="ECO:0007669"/>
    <property type="project" value="InterPro"/>
</dbReference>
<dbReference type="OrthoDB" id="9776552at2"/>
<dbReference type="InterPro" id="IPR050640">
    <property type="entry name" value="Bact_2-comp_sensor_kinase"/>
</dbReference>
<dbReference type="InterPro" id="IPR003660">
    <property type="entry name" value="HAMP_dom"/>
</dbReference>
<reference evidence="14 15" key="1">
    <citation type="submission" date="2016-02" db="EMBL/GenBank/DDBJ databases">
        <title>Paenibacillus sp. LPB0068, isolated from Crassostrea gigas.</title>
        <authorList>
            <person name="Shin S.-K."/>
            <person name="Yi H."/>
        </authorList>
    </citation>
    <scope>NUCLEOTIDE SEQUENCE [LARGE SCALE GENOMIC DNA]</scope>
    <source>
        <strain evidence="14 15">LPB0068</strain>
    </source>
</reference>
<dbReference type="PANTHER" id="PTHR34220">
    <property type="entry name" value="SENSOR HISTIDINE KINASE YPDA"/>
    <property type="match status" value="1"/>
</dbReference>
<dbReference type="GO" id="GO:0005524">
    <property type="term" value="F:ATP binding"/>
    <property type="evidence" value="ECO:0007669"/>
    <property type="project" value="UniProtKB-KW"/>
</dbReference>
<protein>
    <recommendedName>
        <fullName evidence="3">histidine kinase</fullName>
        <ecNumber evidence="3">2.7.13.3</ecNumber>
    </recommendedName>
</protein>
<name>A0A162RLU5_9BACL</name>
<evidence type="ECO:0000256" key="10">
    <source>
        <dbReference type="ARBA" id="ARBA00023012"/>
    </source>
</evidence>
<dbReference type="InterPro" id="IPR036890">
    <property type="entry name" value="HATPase_C_sf"/>
</dbReference>
<keyword evidence="15" id="KW-1185">Reference proteome</keyword>
<comment type="subcellular location">
    <subcellularLocation>
        <location evidence="2">Cell membrane</location>
        <topology evidence="2">Multi-pass membrane protein</topology>
    </subcellularLocation>
</comment>
<dbReference type="PANTHER" id="PTHR34220:SF7">
    <property type="entry name" value="SENSOR HISTIDINE KINASE YPDA"/>
    <property type="match status" value="1"/>
</dbReference>
<keyword evidence="8 14" id="KW-0418">Kinase</keyword>
<evidence type="ECO:0000259" key="12">
    <source>
        <dbReference type="PROSITE" id="PS50109"/>
    </source>
</evidence>
<evidence type="ECO:0000313" key="15">
    <source>
        <dbReference type="Proteomes" id="UP000077134"/>
    </source>
</evidence>
<keyword evidence="5" id="KW-0597">Phosphoprotein</keyword>
<keyword evidence="11" id="KW-0472">Membrane</keyword>
<evidence type="ECO:0000256" key="1">
    <source>
        <dbReference type="ARBA" id="ARBA00000085"/>
    </source>
</evidence>
<comment type="catalytic activity">
    <reaction evidence="1">
        <text>ATP + protein L-histidine = ADP + protein N-phospho-L-histidine.</text>
        <dbReference type="EC" id="2.7.13.3"/>
    </reaction>
</comment>
<evidence type="ECO:0000256" key="2">
    <source>
        <dbReference type="ARBA" id="ARBA00004651"/>
    </source>
</evidence>
<feature type="domain" description="Histidine kinase" evidence="12">
    <location>
        <begin position="275"/>
        <end position="475"/>
    </location>
</feature>
<evidence type="ECO:0000313" key="14">
    <source>
        <dbReference type="EMBL" id="OAB73097.1"/>
    </source>
</evidence>
<sequence>MSIRKKLLICIPLLVLLMSTVSFFLFQSGKNVQESYHLMMNRILLYKEVSYEVGEIMRSMNRFIMQVDEDSSPEVEKHLSGVQQLRQELDVLETIGGSDLPLVNYRNIIDTFLEQVETMIGKIDDQDSNTMAGAYIEAEKTERFIREEAQELVDIELDQYKPIYQEIMSTTDKLNKLGAQLVITVAVLSIILAVWLSSSITGPIRRLVATAKQISKGRMDTKAPESINNDEISILCRTFNGMIDNIQSLMADNIKSLEKDRLVKELELKMLQSQINPHFLFNTLNSIAKLAYIEGATKTSDLTVSVSRLLRYNLQKLDQAVPLREEVEHVTEYINIQRARFRDRISFVMEIDERALDVMVPCLTLQPILENAFVHGIEQMEEGAELKLTIGYVNEGVGIEIRDNGVGMSRDTVMLLLKSFREDTTSFGRKGQSTGLGTQNVFKRLHLFFNGEQSIEIDSVEGEGTAVLFKIPYRGVSTLHG</sequence>
<dbReference type="STRING" id="1763538.LPB68_05895"/>
<dbReference type="KEGG" id="pcx:LPB68_05895"/>
<dbReference type="Pfam" id="PF02518">
    <property type="entry name" value="HATPase_c"/>
    <property type="match status" value="1"/>
</dbReference>
<dbReference type="EMBL" id="LSFN01000026">
    <property type="protein sequence ID" value="OAB73097.1"/>
    <property type="molecule type" value="Genomic_DNA"/>
</dbReference>
<keyword evidence="4" id="KW-1003">Cell membrane</keyword>
<dbReference type="EC" id="2.7.13.3" evidence="3"/>
<evidence type="ECO:0000256" key="7">
    <source>
        <dbReference type="ARBA" id="ARBA00022741"/>
    </source>
</evidence>
<dbReference type="InterPro" id="IPR010559">
    <property type="entry name" value="Sig_transdc_His_kin_internal"/>
</dbReference>
<keyword evidence="10" id="KW-0902">Two-component regulatory system</keyword>
<dbReference type="PROSITE" id="PS50109">
    <property type="entry name" value="HIS_KIN"/>
    <property type="match status" value="1"/>
</dbReference>
<evidence type="ECO:0000256" key="11">
    <source>
        <dbReference type="ARBA" id="ARBA00023136"/>
    </source>
</evidence>
<proteinExistence type="predicted"/>
<evidence type="ECO:0000256" key="4">
    <source>
        <dbReference type="ARBA" id="ARBA00022475"/>
    </source>
</evidence>
<feature type="domain" description="HAMP" evidence="13">
    <location>
        <begin position="198"/>
        <end position="251"/>
    </location>
</feature>
<dbReference type="SUPFAM" id="SSF158472">
    <property type="entry name" value="HAMP domain-like"/>
    <property type="match status" value="1"/>
</dbReference>
<keyword evidence="6" id="KW-0808">Transferase</keyword>
<dbReference type="RefSeq" id="WP_068659305.1">
    <property type="nucleotide sequence ID" value="NZ_CP017770.1"/>
</dbReference>
<dbReference type="Pfam" id="PF00672">
    <property type="entry name" value="HAMP"/>
    <property type="match status" value="1"/>
</dbReference>
<comment type="caution">
    <text evidence="14">The sequence shown here is derived from an EMBL/GenBank/DDBJ whole genome shotgun (WGS) entry which is preliminary data.</text>
</comment>
<keyword evidence="9" id="KW-0067">ATP-binding</keyword>
<dbReference type="CDD" id="cd06225">
    <property type="entry name" value="HAMP"/>
    <property type="match status" value="1"/>
</dbReference>
<evidence type="ECO:0000256" key="6">
    <source>
        <dbReference type="ARBA" id="ARBA00022679"/>
    </source>
</evidence>
<organism evidence="14 15">
    <name type="scientific">Paenibacillus crassostreae</name>
    <dbReference type="NCBI Taxonomy" id="1763538"/>
    <lineage>
        <taxon>Bacteria</taxon>
        <taxon>Bacillati</taxon>
        <taxon>Bacillota</taxon>
        <taxon>Bacilli</taxon>
        <taxon>Bacillales</taxon>
        <taxon>Paenibacillaceae</taxon>
        <taxon>Paenibacillus</taxon>
    </lineage>
</organism>
<dbReference type="SMART" id="SM00387">
    <property type="entry name" value="HATPase_c"/>
    <property type="match status" value="1"/>
</dbReference>
<evidence type="ECO:0000256" key="9">
    <source>
        <dbReference type="ARBA" id="ARBA00022840"/>
    </source>
</evidence>
<evidence type="ECO:0000256" key="8">
    <source>
        <dbReference type="ARBA" id="ARBA00022777"/>
    </source>
</evidence>
<evidence type="ECO:0000256" key="5">
    <source>
        <dbReference type="ARBA" id="ARBA00022553"/>
    </source>
</evidence>
<accession>A0A162RLU5</accession>
<evidence type="ECO:0000256" key="3">
    <source>
        <dbReference type="ARBA" id="ARBA00012438"/>
    </source>
</evidence>
<dbReference type="Gene3D" id="3.30.565.10">
    <property type="entry name" value="Histidine kinase-like ATPase, C-terminal domain"/>
    <property type="match status" value="1"/>
</dbReference>
<dbReference type="PROSITE" id="PS50885">
    <property type="entry name" value="HAMP"/>
    <property type="match status" value="1"/>
</dbReference>
<dbReference type="InterPro" id="IPR005467">
    <property type="entry name" value="His_kinase_dom"/>
</dbReference>